<accession>A0A1Y5FAE6</accession>
<evidence type="ECO:0000256" key="4">
    <source>
        <dbReference type="ARBA" id="ARBA00022475"/>
    </source>
</evidence>
<dbReference type="InterPro" id="IPR006305">
    <property type="entry name" value="FliQ"/>
</dbReference>
<name>A0A1Y5FAE6_9BACT</name>
<dbReference type="NCBIfam" id="TIGR01402">
    <property type="entry name" value="fliQ"/>
    <property type="match status" value="1"/>
</dbReference>
<feature type="transmembrane region" description="Helical" evidence="9">
    <location>
        <begin position="51"/>
        <end position="70"/>
    </location>
</feature>
<evidence type="ECO:0000313" key="10">
    <source>
        <dbReference type="EMBL" id="OUR98639.1"/>
    </source>
</evidence>
<evidence type="ECO:0000256" key="5">
    <source>
        <dbReference type="ARBA" id="ARBA00022692"/>
    </source>
</evidence>
<keyword evidence="5 9" id="KW-0812">Transmembrane</keyword>
<organism evidence="10 11">
    <name type="scientific">Halobacteriovorax marinus</name>
    <dbReference type="NCBI Taxonomy" id="97084"/>
    <lineage>
        <taxon>Bacteria</taxon>
        <taxon>Pseudomonadati</taxon>
        <taxon>Bdellovibrionota</taxon>
        <taxon>Bacteriovoracia</taxon>
        <taxon>Bacteriovoracales</taxon>
        <taxon>Halobacteriovoraceae</taxon>
        <taxon>Halobacteriovorax</taxon>
    </lineage>
</organism>
<evidence type="ECO:0000256" key="7">
    <source>
        <dbReference type="ARBA" id="ARBA00023136"/>
    </source>
</evidence>
<comment type="caution">
    <text evidence="10">The sequence shown here is derived from an EMBL/GenBank/DDBJ whole genome shotgun (WGS) entry which is preliminary data.</text>
</comment>
<proteinExistence type="inferred from homology"/>
<dbReference type="GO" id="GO:0044780">
    <property type="term" value="P:bacterial-type flagellum assembly"/>
    <property type="evidence" value="ECO:0007669"/>
    <property type="project" value="InterPro"/>
</dbReference>
<dbReference type="GO" id="GO:0009425">
    <property type="term" value="C:bacterial-type flagellum basal body"/>
    <property type="evidence" value="ECO:0007669"/>
    <property type="project" value="UniProtKB-SubCell"/>
</dbReference>
<dbReference type="Pfam" id="PF01313">
    <property type="entry name" value="Bac_export_3"/>
    <property type="match status" value="1"/>
</dbReference>
<dbReference type="Proteomes" id="UP000196531">
    <property type="component" value="Unassembled WGS sequence"/>
</dbReference>
<gene>
    <name evidence="9" type="primary">fliQ</name>
    <name evidence="10" type="ORF">A9Q84_04270</name>
</gene>
<sequence>MEFDAVSDITNQAIKVALMISAPMLIGALVMGIVVSIFQAVTQINEQTLSFIPKILVIVGSLIIFAPWMSDTLTTFTRELIISIPNVVAGR</sequence>
<keyword evidence="4 9" id="KW-1003">Cell membrane</keyword>
<evidence type="ECO:0000313" key="11">
    <source>
        <dbReference type="Proteomes" id="UP000196531"/>
    </source>
</evidence>
<evidence type="ECO:0000256" key="2">
    <source>
        <dbReference type="ARBA" id="ARBA00006156"/>
    </source>
</evidence>
<keyword evidence="7 9" id="KW-0472">Membrane</keyword>
<dbReference type="PRINTS" id="PR00952">
    <property type="entry name" value="TYPE3IMQPROT"/>
</dbReference>
<dbReference type="AlphaFoldDB" id="A0A1Y5FAE6"/>
<comment type="subcellular location">
    <subcellularLocation>
        <location evidence="1 9">Cell membrane</location>
        <topology evidence="1">Multi-pass membrane protein</topology>
    </subcellularLocation>
    <subcellularLocation>
        <location evidence="9">Bacterial flagellum basal body</location>
    </subcellularLocation>
</comment>
<evidence type="ECO:0000256" key="3">
    <source>
        <dbReference type="ARBA" id="ARBA00021718"/>
    </source>
</evidence>
<dbReference type="PIRSF" id="PIRSF004669">
    <property type="entry name" value="FliQ"/>
    <property type="match status" value="1"/>
</dbReference>
<comment type="function">
    <text evidence="9">Role in flagellar biosynthesis.</text>
</comment>
<keyword evidence="8 9" id="KW-0975">Bacterial flagellum</keyword>
<dbReference type="PANTHER" id="PTHR34040:SF2">
    <property type="entry name" value="FLAGELLAR BIOSYNTHETIC PROTEIN FLIQ"/>
    <property type="match status" value="1"/>
</dbReference>
<evidence type="ECO:0000256" key="9">
    <source>
        <dbReference type="RuleBase" id="RU364090"/>
    </source>
</evidence>
<dbReference type="GO" id="GO:0005886">
    <property type="term" value="C:plasma membrane"/>
    <property type="evidence" value="ECO:0007669"/>
    <property type="project" value="UniProtKB-SubCell"/>
</dbReference>
<evidence type="ECO:0000256" key="6">
    <source>
        <dbReference type="ARBA" id="ARBA00022989"/>
    </source>
</evidence>
<dbReference type="PANTHER" id="PTHR34040">
    <property type="entry name" value="FLAGELLAR BIOSYNTHETIC PROTEIN FLIQ"/>
    <property type="match status" value="1"/>
</dbReference>
<dbReference type="GO" id="GO:0009306">
    <property type="term" value="P:protein secretion"/>
    <property type="evidence" value="ECO:0007669"/>
    <property type="project" value="InterPro"/>
</dbReference>
<keyword evidence="6 9" id="KW-1133">Transmembrane helix</keyword>
<dbReference type="InterPro" id="IPR002191">
    <property type="entry name" value="Bac_export_3"/>
</dbReference>
<reference evidence="11" key="1">
    <citation type="journal article" date="2017" name="Proc. Natl. Acad. Sci. U.S.A.">
        <title>Simulation of Deepwater Horizon oil plume reveals substrate specialization within a complex community of hydrocarbon-degraders.</title>
        <authorList>
            <person name="Hu P."/>
            <person name="Dubinsky E.A."/>
            <person name="Probst A.J."/>
            <person name="Wang J."/>
            <person name="Sieber C.M.K."/>
            <person name="Tom L.M."/>
            <person name="Gardinali P."/>
            <person name="Banfield J.F."/>
            <person name="Atlas R.M."/>
            <person name="Andersen G.L."/>
        </authorList>
    </citation>
    <scope>NUCLEOTIDE SEQUENCE [LARGE SCALE GENOMIC DNA]</scope>
</reference>
<dbReference type="EMBL" id="MAAO01000004">
    <property type="protein sequence ID" value="OUR98639.1"/>
    <property type="molecule type" value="Genomic_DNA"/>
</dbReference>
<protein>
    <recommendedName>
        <fullName evidence="3 9">Flagellar biosynthetic protein FliQ</fullName>
    </recommendedName>
</protein>
<evidence type="ECO:0000256" key="8">
    <source>
        <dbReference type="ARBA" id="ARBA00023143"/>
    </source>
</evidence>
<comment type="similarity">
    <text evidence="2 9">Belongs to the FliQ/MopD/SpaQ family.</text>
</comment>
<feature type="transmembrane region" description="Helical" evidence="9">
    <location>
        <begin position="16"/>
        <end position="39"/>
    </location>
</feature>
<evidence type="ECO:0000256" key="1">
    <source>
        <dbReference type="ARBA" id="ARBA00004651"/>
    </source>
</evidence>